<evidence type="ECO:0000256" key="4">
    <source>
        <dbReference type="ARBA" id="ARBA00015388"/>
    </source>
</evidence>
<evidence type="ECO:0000256" key="3">
    <source>
        <dbReference type="ARBA" id="ARBA00007168"/>
    </source>
</evidence>
<proteinExistence type="inferred from homology"/>
<dbReference type="OrthoDB" id="44736at2759"/>
<evidence type="ECO:0000256" key="2">
    <source>
        <dbReference type="ARBA" id="ARBA00004141"/>
    </source>
</evidence>
<comment type="function">
    <text evidence="1 8">Probably involved in transport through the plasma membrane.</text>
</comment>
<dbReference type="GO" id="GO:0005886">
    <property type="term" value="C:plasma membrane"/>
    <property type="evidence" value="ECO:0007669"/>
    <property type="project" value="UniProtKB-SubCell"/>
</dbReference>
<evidence type="ECO:0000256" key="1">
    <source>
        <dbReference type="ARBA" id="ARBA00002957"/>
    </source>
</evidence>
<gene>
    <name evidence="9" type="ORF">PNOK_0586000</name>
</gene>
<feature type="transmembrane region" description="Helical" evidence="8">
    <location>
        <begin position="198"/>
        <end position="216"/>
    </location>
</feature>
<evidence type="ECO:0000313" key="10">
    <source>
        <dbReference type="Proteomes" id="UP000217199"/>
    </source>
</evidence>
<sequence length="372" mass="40933">MATKYDPGRHDPYVQPAPFSPGYRNVSEDQPFKVEKRVNDKFFLVVFLAQLLAFCVVSGIVLTAWIASGASDSMEEQIKDSITLNHIAVVFALTGAIAFGSLIIQAMLSVWYTFTVVATFAKYTPGSSLCKAEKTCSIGAVIGLIIFETFSFIWTSGVIGNIAIATLAGGPYGVWYYKGPRHQDESSKHPTISALGRATTYSLGSIAFGSLIVTFLEMLQVAVEYFNRYAYIRIALCGKSYIDSAKDTYHFFKERGLDTLANDCLVNIALVWGGYCVGLISAILAFLYLYFTNPKYNSDGSYYAPVTIFAFIIGAQCSMTLSSAIEAGVSTIFVGISTHPQILATRAPDLYYKIRDDYEDFKPTAKIPPRYK</sequence>
<protein>
    <recommendedName>
        <fullName evidence="4 8">Protein PNS1</fullName>
    </recommendedName>
</protein>
<name>A0A286UHB9_9AGAM</name>
<evidence type="ECO:0000256" key="7">
    <source>
        <dbReference type="ARBA" id="ARBA00023136"/>
    </source>
</evidence>
<dbReference type="GO" id="GO:0022857">
    <property type="term" value="F:transmembrane transporter activity"/>
    <property type="evidence" value="ECO:0007669"/>
    <property type="project" value="UniProtKB-UniRule"/>
</dbReference>
<evidence type="ECO:0000256" key="5">
    <source>
        <dbReference type="ARBA" id="ARBA00022692"/>
    </source>
</evidence>
<reference evidence="9 10" key="1">
    <citation type="journal article" date="2017" name="Mol. Ecol.">
        <title>Comparative and population genomic landscape of Phellinus noxius: A hypervariable fungus causing root rot in trees.</title>
        <authorList>
            <person name="Chung C.L."/>
            <person name="Lee T.J."/>
            <person name="Akiba M."/>
            <person name="Lee H.H."/>
            <person name="Kuo T.H."/>
            <person name="Liu D."/>
            <person name="Ke H.M."/>
            <person name="Yokoi T."/>
            <person name="Roa M.B."/>
            <person name="Lu M.J."/>
            <person name="Chang Y.Y."/>
            <person name="Ann P.J."/>
            <person name="Tsai J.N."/>
            <person name="Chen C.Y."/>
            <person name="Tzean S.S."/>
            <person name="Ota Y."/>
            <person name="Hattori T."/>
            <person name="Sahashi N."/>
            <person name="Liou R.F."/>
            <person name="Kikuchi T."/>
            <person name="Tsai I.J."/>
        </authorList>
    </citation>
    <scope>NUCLEOTIDE SEQUENCE [LARGE SCALE GENOMIC DNA]</scope>
    <source>
        <strain evidence="9 10">FFPRI411160</strain>
    </source>
</reference>
<feature type="transmembrane region" description="Helical" evidence="8">
    <location>
        <begin position="42"/>
        <end position="67"/>
    </location>
</feature>
<comment type="caution">
    <text evidence="8">Lacks conserved residue(s) required for the propagation of feature annotation.</text>
</comment>
<dbReference type="Pfam" id="PF04515">
    <property type="entry name" value="Choline_transpo"/>
    <property type="match status" value="1"/>
</dbReference>
<dbReference type="InterPro" id="IPR007603">
    <property type="entry name" value="Choline_transptr-like"/>
</dbReference>
<dbReference type="InParanoid" id="A0A286UHB9"/>
<dbReference type="EMBL" id="NBII01000005">
    <property type="protein sequence ID" value="PAV19016.1"/>
    <property type="molecule type" value="Genomic_DNA"/>
</dbReference>
<dbReference type="AlphaFoldDB" id="A0A286UHB9"/>
<keyword evidence="5 8" id="KW-0812">Transmembrane</keyword>
<feature type="transmembrane region" description="Helical" evidence="8">
    <location>
        <begin position="302"/>
        <end position="321"/>
    </location>
</feature>
<keyword evidence="7 8" id="KW-0472">Membrane</keyword>
<dbReference type="STRING" id="2282107.A0A286UHB9"/>
<evidence type="ECO:0000256" key="6">
    <source>
        <dbReference type="ARBA" id="ARBA00022989"/>
    </source>
</evidence>
<feature type="transmembrane region" description="Helical" evidence="8">
    <location>
        <begin position="87"/>
        <end position="114"/>
    </location>
</feature>
<comment type="subcellular location">
    <subcellularLocation>
        <location evidence="8">Cell membrane</location>
        <topology evidence="8">Multi-pass membrane protein</topology>
    </subcellularLocation>
    <subcellularLocation>
        <location evidence="2">Membrane</location>
        <topology evidence="2">Multi-pass membrane protein</topology>
    </subcellularLocation>
</comment>
<organism evidence="9 10">
    <name type="scientific">Pyrrhoderma noxium</name>
    <dbReference type="NCBI Taxonomy" id="2282107"/>
    <lineage>
        <taxon>Eukaryota</taxon>
        <taxon>Fungi</taxon>
        <taxon>Dikarya</taxon>
        <taxon>Basidiomycota</taxon>
        <taxon>Agaricomycotina</taxon>
        <taxon>Agaricomycetes</taxon>
        <taxon>Hymenochaetales</taxon>
        <taxon>Hymenochaetaceae</taxon>
        <taxon>Pyrrhoderma</taxon>
    </lineage>
</organism>
<keyword evidence="6 8" id="KW-1133">Transmembrane helix</keyword>
<dbReference type="Proteomes" id="UP000217199">
    <property type="component" value="Unassembled WGS sequence"/>
</dbReference>
<evidence type="ECO:0000313" key="9">
    <source>
        <dbReference type="EMBL" id="PAV19016.1"/>
    </source>
</evidence>
<comment type="similarity">
    <text evidence="3 8">Belongs to the CTL (choline transporter-like) family.</text>
</comment>
<comment type="caution">
    <text evidence="9">The sequence shown here is derived from an EMBL/GenBank/DDBJ whole genome shotgun (WGS) entry which is preliminary data.</text>
</comment>
<feature type="transmembrane region" description="Helical" evidence="8">
    <location>
        <begin position="159"/>
        <end position="177"/>
    </location>
</feature>
<feature type="transmembrane region" description="Helical" evidence="8">
    <location>
        <begin position="265"/>
        <end position="290"/>
    </location>
</feature>
<keyword evidence="10" id="KW-1185">Reference proteome</keyword>
<evidence type="ECO:0000256" key="8">
    <source>
        <dbReference type="RuleBase" id="RU368066"/>
    </source>
</evidence>
<accession>A0A286UHB9</accession>
<dbReference type="PANTHER" id="PTHR12385:SF4">
    <property type="entry name" value="PROTEIN PNS1"/>
    <property type="match status" value="1"/>
</dbReference>
<dbReference type="PANTHER" id="PTHR12385">
    <property type="entry name" value="CHOLINE TRANSPORTER-LIKE (SLC FAMILY 44)"/>
    <property type="match status" value="1"/>
</dbReference>